<dbReference type="GO" id="GO:0006749">
    <property type="term" value="P:glutathione metabolic process"/>
    <property type="evidence" value="ECO:0007669"/>
    <property type="project" value="TreeGrafter"/>
</dbReference>
<dbReference type="GO" id="GO:0017168">
    <property type="term" value="F:5-oxoprolinase (ATP-hydrolyzing) activity"/>
    <property type="evidence" value="ECO:0007669"/>
    <property type="project" value="TreeGrafter"/>
</dbReference>
<keyword evidence="4" id="KW-1185">Reference proteome</keyword>
<dbReference type="Pfam" id="PF01968">
    <property type="entry name" value="Hydantoinase_A"/>
    <property type="match status" value="1"/>
</dbReference>
<dbReference type="PANTHER" id="PTHR11365">
    <property type="entry name" value="5-OXOPROLINASE RELATED"/>
    <property type="match status" value="1"/>
</dbReference>
<feature type="domain" description="Hydantoinase/oxoprolinase N-terminal" evidence="2">
    <location>
        <begin position="5"/>
        <end position="162"/>
    </location>
</feature>
<dbReference type="Pfam" id="PF05378">
    <property type="entry name" value="Hydant_A_N"/>
    <property type="match status" value="1"/>
</dbReference>
<evidence type="ECO:0000313" key="3">
    <source>
        <dbReference type="EMBL" id="MBA2132669.1"/>
    </source>
</evidence>
<reference evidence="3" key="1">
    <citation type="submission" date="2020-06" db="EMBL/GenBank/DDBJ databases">
        <title>Novel chitinolytic bacterium.</title>
        <authorList>
            <person name="Ungkulpasvich U."/>
            <person name="Kosugi A."/>
            <person name="Uke A."/>
        </authorList>
    </citation>
    <scope>NUCLEOTIDE SEQUENCE</scope>
    <source>
        <strain evidence="3">UUS1-1</strain>
    </source>
</reference>
<accession>A0A8J6I0Y2</accession>
<dbReference type="InterPro" id="IPR002821">
    <property type="entry name" value="Hydantoinase_A"/>
</dbReference>
<dbReference type="AlphaFoldDB" id="A0A8J6I0Y2"/>
<feature type="domain" description="Hydantoinase A/oxoprolinase" evidence="1">
    <location>
        <begin position="185"/>
        <end position="464"/>
    </location>
</feature>
<dbReference type="EMBL" id="JAAKDE010000006">
    <property type="protein sequence ID" value="MBA2132669.1"/>
    <property type="molecule type" value="Genomic_DNA"/>
</dbReference>
<evidence type="ECO:0000259" key="2">
    <source>
        <dbReference type="Pfam" id="PF05378"/>
    </source>
</evidence>
<dbReference type="SUPFAM" id="SSF53067">
    <property type="entry name" value="Actin-like ATPase domain"/>
    <property type="match status" value="1"/>
</dbReference>
<evidence type="ECO:0000259" key="1">
    <source>
        <dbReference type="Pfam" id="PF01968"/>
    </source>
</evidence>
<proteinExistence type="predicted"/>
<gene>
    <name evidence="3" type="ORF">G5B42_03820</name>
</gene>
<dbReference type="GO" id="GO:0005829">
    <property type="term" value="C:cytosol"/>
    <property type="evidence" value="ECO:0007669"/>
    <property type="project" value="TreeGrafter"/>
</dbReference>
<dbReference type="InterPro" id="IPR043129">
    <property type="entry name" value="ATPase_NBD"/>
</dbReference>
<sequence>MSFLIGIDVGGTNTNGVLLKGAHVLATVKAPTDHHNLHTGTREVLTRLLQALPREEQGPVELHLSTTLATNAIVEGKGAPTAVLIIPGPGLRWEDLPVPFKLYPLSGAIDHRGRETGPLDREEVRAAVRAAKAAGYQALAVVGKFSPRNFQHELVIEELIAAEFPELAPVTLGHRLSGRLNFPRRITTAALNASIAALQAEFVRMVEAVKDQYRLGQVYLLKADGGTLALHESVHRSIETILSGPAASLMGTRALAEELEDAVALDIGGTTTEISVFAGGEPLAEREGAVIAGYPTLVPAFFSRSLGLGGDSQVTFDGTRVTIGPQRMGPPVAMGGPHVTPTDAVVALGGAVLGDAELAYAALQAMGAPYGLEPRVLAEKIVDAFAQKAAAAIEEVYAELNSRPVYTISQVMAGAKLKPKRLVGMGGPAAYFIPKIGQELGLPYQVLPYHEAANAIGAAASRPTFAITLRADTALQKLVVPELDYEAAISQPFTFDLEAARQEAIRQAVNYAQKMGAAIEAEEIEITEEEVFNMVRNFYTVGKNFNLRAQVKPKIRRILF</sequence>
<dbReference type="Proteomes" id="UP000657177">
    <property type="component" value="Unassembled WGS sequence"/>
</dbReference>
<name>A0A8J6I0Y2_9FIRM</name>
<dbReference type="InterPro" id="IPR008040">
    <property type="entry name" value="Hydant_A_N"/>
</dbReference>
<dbReference type="RefSeq" id="WP_181339121.1">
    <property type="nucleotide sequence ID" value="NZ_JAAKDE010000006.1"/>
</dbReference>
<organism evidence="3 4">
    <name type="scientific">Capillibacterium thermochitinicola</name>
    <dbReference type="NCBI Taxonomy" id="2699427"/>
    <lineage>
        <taxon>Bacteria</taxon>
        <taxon>Bacillati</taxon>
        <taxon>Bacillota</taxon>
        <taxon>Capillibacterium</taxon>
    </lineage>
</organism>
<dbReference type="PANTHER" id="PTHR11365:SF2">
    <property type="entry name" value="5-OXOPROLINASE"/>
    <property type="match status" value="1"/>
</dbReference>
<protein>
    <submittedName>
        <fullName evidence="3">Hydantoinase/oxoprolinase family protein</fullName>
    </submittedName>
</protein>
<dbReference type="InterPro" id="IPR045079">
    <property type="entry name" value="Oxoprolinase-like"/>
</dbReference>
<comment type="caution">
    <text evidence="3">The sequence shown here is derived from an EMBL/GenBank/DDBJ whole genome shotgun (WGS) entry which is preliminary data.</text>
</comment>
<evidence type="ECO:0000313" key="4">
    <source>
        <dbReference type="Proteomes" id="UP000657177"/>
    </source>
</evidence>